<dbReference type="OrthoDB" id="10680252at2759"/>
<keyword evidence="3" id="KW-1185">Reference proteome</keyword>
<sequence>MLNIYEEQALLQPQDLVGDRHPGSAAGEDAAAEEGALEGVVAVDAAAAEAGGLTGGVEAGEHRAVGAHDAAAEVGLDAAEGLARQQVHAHGDEGAVGRVEQAVRRRDAAAAVRPVVAAVADQHDLRVLAERVVDLAVAGGDDLGHPGEVQHGRGGAAAAAAGHGRRPGELVHAGDEVGEVVADDEVGAVLLEVLDGDGALGGEDARQEELPEALGREVRVLLGPGERELARDDGLVQHEPGVVVARAADVPQRRQRVASRVQERRQPDPRGVEPERGRRRQHPDPVARPDRVPVLQALGVVPHCRTHVPVEISVRRFRAGLASKGFWDNLLWGSGNGMNSLRSRLMTFAPADSTMSIMRPSTWAGTPMTKFSGTLGPRRSTGQAFLTASTFPPMPPVAMTTAEPRSSNVSIAFLDDWAPRSTGSCSSTRPRTPTALPDPSSTTSSSTTWRKRNSTRPFFSAARTGSAKTRTTSGPAPQVMWKRGTELPWPSAVPSPRSAQPTLATKPAPRALR</sequence>
<feature type="compositionally biased region" description="Basic and acidic residues" evidence="1">
    <location>
        <begin position="261"/>
        <end position="291"/>
    </location>
</feature>
<evidence type="ECO:0000256" key="1">
    <source>
        <dbReference type="SAM" id="MobiDB-lite"/>
    </source>
</evidence>
<feature type="compositionally biased region" description="Polar residues" evidence="1">
    <location>
        <begin position="466"/>
        <end position="475"/>
    </location>
</feature>
<feature type="region of interest" description="Disordered" evidence="1">
    <location>
        <begin position="13"/>
        <end position="33"/>
    </location>
</feature>
<feature type="region of interest" description="Disordered" evidence="1">
    <location>
        <begin position="420"/>
        <end position="513"/>
    </location>
</feature>
<gene>
    <name evidence="2" type="ORF">SAMD00023353_1700870</name>
</gene>
<accession>A0A1S8A7A0</accession>
<dbReference type="AlphaFoldDB" id="A0A1S8A7A0"/>
<feature type="region of interest" description="Disordered" evidence="1">
    <location>
        <begin position="248"/>
        <end position="291"/>
    </location>
</feature>
<name>A0A1S8A7A0_ROSNE</name>
<feature type="compositionally biased region" description="Polar residues" evidence="1">
    <location>
        <begin position="421"/>
        <end position="431"/>
    </location>
</feature>
<evidence type="ECO:0000313" key="2">
    <source>
        <dbReference type="EMBL" id="GAW25974.1"/>
    </source>
</evidence>
<dbReference type="Proteomes" id="UP000054516">
    <property type="component" value="Unassembled WGS sequence"/>
</dbReference>
<evidence type="ECO:0000313" key="3">
    <source>
        <dbReference type="Proteomes" id="UP000054516"/>
    </source>
</evidence>
<reference evidence="2" key="1">
    <citation type="submission" date="2016-03" db="EMBL/GenBank/DDBJ databases">
        <title>Draft genome sequence of Rosellinia necatrix.</title>
        <authorList>
            <person name="Kanematsu S."/>
        </authorList>
    </citation>
    <scope>NUCLEOTIDE SEQUENCE [LARGE SCALE GENOMIC DNA]</scope>
    <source>
        <strain evidence="2">W97</strain>
    </source>
</reference>
<organism evidence="2">
    <name type="scientific">Rosellinia necatrix</name>
    <name type="common">White root-rot fungus</name>
    <dbReference type="NCBI Taxonomy" id="77044"/>
    <lineage>
        <taxon>Eukaryota</taxon>
        <taxon>Fungi</taxon>
        <taxon>Dikarya</taxon>
        <taxon>Ascomycota</taxon>
        <taxon>Pezizomycotina</taxon>
        <taxon>Sordariomycetes</taxon>
        <taxon>Xylariomycetidae</taxon>
        <taxon>Xylariales</taxon>
        <taxon>Xylariaceae</taxon>
        <taxon>Rosellinia</taxon>
    </lineage>
</organism>
<protein>
    <submittedName>
        <fullName evidence="2">Putative fumarate reductase succinate dehydrogenase flavo protein</fullName>
    </submittedName>
</protein>
<dbReference type="EMBL" id="DF977462">
    <property type="protein sequence ID" value="GAW25974.1"/>
    <property type="molecule type" value="Genomic_DNA"/>
</dbReference>
<proteinExistence type="predicted"/>